<evidence type="ECO:0000313" key="1">
    <source>
        <dbReference type="EMBL" id="CAE6923557.1"/>
    </source>
</evidence>
<reference evidence="1" key="1">
    <citation type="submission" date="2021-02" db="EMBL/GenBank/DDBJ databases">
        <authorList>
            <person name="Vanwijnsberghe S."/>
        </authorList>
    </citation>
    <scope>NUCLEOTIDE SEQUENCE</scope>
    <source>
        <strain evidence="1">R-70211</strain>
    </source>
</reference>
<dbReference type="EMBL" id="CAJNAS010000013">
    <property type="protein sequence ID" value="CAE6923557.1"/>
    <property type="molecule type" value="Genomic_DNA"/>
</dbReference>
<name>A0A9N8MY91_9BURK</name>
<sequence length="174" mass="19452">MRKQIFVDDTAEFHELWVRATAGVSMLRCAPQHEIVYFDSAIVTTHHFYQFVRDLFRFTNPTGDSFAFVGLRPDPVGYFFHHFSKFPAIIFQPTDSEADYCTMLQADPGGSPADALAFNTWAYVVLPSSGDWIAYGDDSKEIAVFSGAPGVNEFARAALARDIVQPAPDFKIID</sequence>
<comment type="caution">
    <text evidence="1">The sequence shown here is derived from an EMBL/GenBank/DDBJ whole genome shotgun (WGS) entry which is preliminary data.</text>
</comment>
<organism evidence="1 2">
    <name type="scientific">Paraburkholderia domus</name>
    <dbReference type="NCBI Taxonomy" id="2793075"/>
    <lineage>
        <taxon>Bacteria</taxon>
        <taxon>Pseudomonadati</taxon>
        <taxon>Pseudomonadota</taxon>
        <taxon>Betaproteobacteria</taxon>
        <taxon>Burkholderiales</taxon>
        <taxon>Burkholderiaceae</taxon>
        <taxon>Paraburkholderia</taxon>
    </lineage>
</organism>
<dbReference type="Proteomes" id="UP000675121">
    <property type="component" value="Unassembled WGS sequence"/>
</dbReference>
<proteinExistence type="predicted"/>
<dbReference type="AlphaFoldDB" id="A0A9N8MY91"/>
<accession>A0A9N8MY91</accession>
<gene>
    <name evidence="1" type="ORF">R70211_04637</name>
</gene>
<dbReference type="RefSeq" id="WP_201075019.1">
    <property type="nucleotide sequence ID" value="NZ_CAJNAS010000013.1"/>
</dbReference>
<keyword evidence="2" id="KW-1185">Reference proteome</keyword>
<protein>
    <submittedName>
        <fullName evidence="1">Uncharacterized protein</fullName>
    </submittedName>
</protein>
<evidence type="ECO:0000313" key="2">
    <source>
        <dbReference type="Proteomes" id="UP000675121"/>
    </source>
</evidence>